<evidence type="ECO:0000313" key="1">
    <source>
        <dbReference type="EMBL" id="KAK8979117.1"/>
    </source>
</evidence>
<dbReference type="Proteomes" id="UP001396334">
    <property type="component" value="Unassembled WGS sequence"/>
</dbReference>
<dbReference type="EMBL" id="JBBPBN010000104">
    <property type="protein sequence ID" value="KAK8979117.1"/>
    <property type="molecule type" value="Genomic_DNA"/>
</dbReference>
<gene>
    <name evidence="1" type="ORF">V6N11_030896</name>
</gene>
<reference evidence="1 2" key="1">
    <citation type="journal article" date="2024" name="G3 (Bethesda)">
        <title>Genome assembly of Hibiscus sabdariffa L. provides insights into metabolisms of medicinal natural products.</title>
        <authorList>
            <person name="Kim T."/>
        </authorList>
    </citation>
    <scope>NUCLEOTIDE SEQUENCE [LARGE SCALE GENOMIC DNA]</scope>
    <source>
        <strain evidence="1">TK-2024</strain>
        <tissue evidence="1">Old leaves</tissue>
    </source>
</reference>
<keyword evidence="2" id="KW-1185">Reference proteome</keyword>
<name>A0ABR2NSH8_9ROSI</name>
<organism evidence="1 2">
    <name type="scientific">Hibiscus sabdariffa</name>
    <name type="common">roselle</name>
    <dbReference type="NCBI Taxonomy" id="183260"/>
    <lineage>
        <taxon>Eukaryota</taxon>
        <taxon>Viridiplantae</taxon>
        <taxon>Streptophyta</taxon>
        <taxon>Embryophyta</taxon>
        <taxon>Tracheophyta</taxon>
        <taxon>Spermatophyta</taxon>
        <taxon>Magnoliopsida</taxon>
        <taxon>eudicotyledons</taxon>
        <taxon>Gunneridae</taxon>
        <taxon>Pentapetalae</taxon>
        <taxon>rosids</taxon>
        <taxon>malvids</taxon>
        <taxon>Malvales</taxon>
        <taxon>Malvaceae</taxon>
        <taxon>Malvoideae</taxon>
        <taxon>Hibiscus</taxon>
    </lineage>
</organism>
<proteinExistence type="predicted"/>
<comment type="caution">
    <text evidence="1">The sequence shown here is derived from an EMBL/GenBank/DDBJ whole genome shotgun (WGS) entry which is preliminary data.</text>
</comment>
<sequence>MWSLLWHAWRYSEALTWSADAWWGQFVNGCQAVLGSFVALVMLAALLLADTGGSWLWSPSPVPLWCFFQGSSGRGFLLAPWTPCDFGSLFCALDVILVRPFAEAYPRNVLPLWLCFCGSFHPFSAWCGIHDLPCTRACHGVLHRPPWPCHCVICKALASHRGLARDWWVMFGLCATLDQWHALWVSLASWLRFCVTLGSWCKVVRREPDMFYVPWWLPHPGVQCQGLLRWLAHAARTYGFGSFGPCPGWGYSAHLWFSFPVTWCASFHSRVDLWVLRCLSRKSPCRFLLHDLPCTCACHGVLHRPPWLCHCVVCKALASHRGLPRDWWVMLGLCVTLDQWHAVWVSLASWLRCCVTLGSWCKVVRREPDMFYVPWWLPRPGVRCQGLLRWLAHAARAYGLGSFGPCPGWGYSAQL</sequence>
<evidence type="ECO:0000313" key="2">
    <source>
        <dbReference type="Proteomes" id="UP001396334"/>
    </source>
</evidence>
<accession>A0ABR2NSH8</accession>
<protein>
    <submittedName>
        <fullName evidence="1">Uncharacterized protein</fullName>
    </submittedName>
</protein>